<organism evidence="2 3">
    <name type="scientific">Tanacetum coccineum</name>
    <dbReference type="NCBI Taxonomy" id="301880"/>
    <lineage>
        <taxon>Eukaryota</taxon>
        <taxon>Viridiplantae</taxon>
        <taxon>Streptophyta</taxon>
        <taxon>Embryophyta</taxon>
        <taxon>Tracheophyta</taxon>
        <taxon>Spermatophyta</taxon>
        <taxon>Magnoliopsida</taxon>
        <taxon>eudicotyledons</taxon>
        <taxon>Gunneridae</taxon>
        <taxon>Pentapetalae</taxon>
        <taxon>asterids</taxon>
        <taxon>campanulids</taxon>
        <taxon>Asterales</taxon>
        <taxon>Asteraceae</taxon>
        <taxon>Asteroideae</taxon>
        <taxon>Anthemideae</taxon>
        <taxon>Anthemidinae</taxon>
        <taxon>Tanacetum</taxon>
    </lineage>
</organism>
<accession>A0ABQ5IA11</accession>
<dbReference type="EMBL" id="BQNB010020492">
    <property type="protein sequence ID" value="GJT96551.1"/>
    <property type="molecule type" value="Genomic_DNA"/>
</dbReference>
<comment type="caution">
    <text evidence="2">The sequence shown here is derived from an EMBL/GenBank/DDBJ whole genome shotgun (WGS) entry which is preliminary data.</text>
</comment>
<reference evidence="2" key="2">
    <citation type="submission" date="2022-01" db="EMBL/GenBank/DDBJ databases">
        <authorList>
            <person name="Yamashiro T."/>
            <person name="Shiraishi A."/>
            <person name="Satake H."/>
            <person name="Nakayama K."/>
        </authorList>
    </citation>
    <scope>NUCLEOTIDE SEQUENCE</scope>
</reference>
<gene>
    <name evidence="2" type="ORF">Tco_1092069</name>
</gene>
<reference evidence="2" key="1">
    <citation type="journal article" date="2022" name="Int. J. Mol. Sci.">
        <title>Draft Genome of Tanacetum Coccineum: Genomic Comparison of Closely Related Tanacetum-Family Plants.</title>
        <authorList>
            <person name="Yamashiro T."/>
            <person name="Shiraishi A."/>
            <person name="Nakayama K."/>
            <person name="Satake H."/>
        </authorList>
    </citation>
    <scope>NUCLEOTIDE SEQUENCE</scope>
</reference>
<name>A0ABQ5IA11_9ASTR</name>
<evidence type="ECO:0000313" key="3">
    <source>
        <dbReference type="Proteomes" id="UP001151760"/>
    </source>
</evidence>
<proteinExistence type="predicted"/>
<sequence length="548" mass="61996">MVAYLKKQEGSEGFHQILDFLNASHISNMKRGTKGFTGEDISLFPTIIVQGQTVQGEGSTHPVESHYTPIIAPSTSQQLISQTYRRTTRQGFVVPQPRFPTHTYVEDEAIFFGENDRMVRAATTVSSLEAGHDIGNINRTQSMATPPATGSLRTSLAGDPGCHITIRDTPNHTRSEMVFTMPNDLPLLRVNTLGSDEGSMQHKELMELCTKLSKRLTSLEKEVKMTKQTYGAAYTTLITKVKKLEQKLKSRPSVSKIRRLVISSDKEDLVDEHPSKQGRKIAEIDQDEGITLVQVDVETQGRYGDDMEFDTSVFEEQEVFLAAKDVTTTKKEVSTAARVSTAGTEFTTTSVAVSTASPTRSNDGSAAKTLVYIRRSAEKDKGKSIMQEFEQPRKIKKRVQIFNTVYKEVHTFVPIGTEVESERTKRAEADELSQEELQQMMIIVPEQGMNVEALQTEDDLEKLWSLVKEKFNLTELIDDKERVLWVELKRIFEPYTGMDIYMLVEREYPLLRGTLTLMLVAKLLVEQDNEMSRELLRKIVMQAERPRR</sequence>
<dbReference type="Proteomes" id="UP001151760">
    <property type="component" value="Unassembled WGS sequence"/>
</dbReference>
<keyword evidence="1" id="KW-0175">Coiled coil</keyword>
<keyword evidence="3" id="KW-1185">Reference proteome</keyword>
<feature type="coiled-coil region" evidence="1">
    <location>
        <begin position="202"/>
        <end position="229"/>
    </location>
</feature>
<protein>
    <submittedName>
        <fullName evidence="2">Uncharacterized protein</fullName>
    </submittedName>
</protein>
<evidence type="ECO:0000256" key="1">
    <source>
        <dbReference type="SAM" id="Coils"/>
    </source>
</evidence>
<evidence type="ECO:0000313" key="2">
    <source>
        <dbReference type="EMBL" id="GJT96551.1"/>
    </source>
</evidence>